<dbReference type="EMBL" id="UFYW01000001">
    <property type="protein sequence ID" value="STD82653.1"/>
    <property type="molecule type" value="Genomic_DNA"/>
</dbReference>
<dbReference type="GO" id="GO:0003847">
    <property type="term" value="F:1-alkyl-2-acetylglycerophosphocholine esterase activity"/>
    <property type="evidence" value="ECO:0007669"/>
    <property type="project" value="UniProtKB-EC"/>
</dbReference>
<protein>
    <submittedName>
        <fullName evidence="1">GDSL-like Lipase/Acylhydrolase</fullName>
        <ecNumber evidence="1">3.1.1.-</ecNumber>
        <ecNumber evidence="1">3.1.1.47</ecNumber>
    </submittedName>
</protein>
<dbReference type="SUPFAM" id="SSF52266">
    <property type="entry name" value="SGNH hydrolase"/>
    <property type="match status" value="1"/>
</dbReference>
<dbReference type="EC" id="3.1.1.47" evidence="1"/>
<proteinExistence type="predicted"/>
<dbReference type="InterPro" id="IPR036514">
    <property type="entry name" value="SGNH_hydro_sf"/>
</dbReference>
<dbReference type="RefSeq" id="WP_249024287.1">
    <property type="nucleotide sequence ID" value="NZ_JBHULA010000043.1"/>
</dbReference>
<name>A0A376GXE0_ENTGA</name>
<keyword evidence="2" id="KW-1185">Reference proteome</keyword>
<accession>A0A376GXE0</accession>
<dbReference type="Gene3D" id="3.40.50.1110">
    <property type="entry name" value="SGNH hydrolase"/>
    <property type="match status" value="1"/>
</dbReference>
<reference evidence="1 2" key="1">
    <citation type="submission" date="2018-06" db="EMBL/GenBank/DDBJ databases">
        <authorList>
            <consortium name="Pathogen Informatics"/>
            <person name="Doyle S."/>
        </authorList>
    </citation>
    <scope>NUCLEOTIDE SEQUENCE [LARGE SCALE GENOMIC DNA]</scope>
    <source>
        <strain evidence="1 2">NCTC12360</strain>
    </source>
</reference>
<dbReference type="AlphaFoldDB" id="A0A376GXE0"/>
<gene>
    <name evidence="1" type="primary">rhgT_2</name>
    <name evidence="1" type="ORF">NCTC12360_01085</name>
</gene>
<evidence type="ECO:0000313" key="1">
    <source>
        <dbReference type="EMBL" id="STD82653.1"/>
    </source>
</evidence>
<keyword evidence="1" id="KW-0378">Hydrolase</keyword>
<sequence length="92" mass="10499">MEPYPEAMRDFVATFEIPCLDIFTMTQNYFSTFAPGKARQYFFHLSKNEHPNYPKAISDNTHLNDQGALIVARLICQAIKESNLALSSEILL</sequence>
<dbReference type="EC" id="3.1.1.-" evidence="1"/>
<organism evidence="1 2">
    <name type="scientific">Enterococcus gallinarum</name>
    <dbReference type="NCBI Taxonomy" id="1353"/>
    <lineage>
        <taxon>Bacteria</taxon>
        <taxon>Bacillati</taxon>
        <taxon>Bacillota</taxon>
        <taxon>Bacilli</taxon>
        <taxon>Lactobacillales</taxon>
        <taxon>Enterococcaceae</taxon>
        <taxon>Enterococcus</taxon>
    </lineage>
</organism>
<dbReference type="Proteomes" id="UP000254807">
    <property type="component" value="Unassembled WGS sequence"/>
</dbReference>
<evidence type="ECO:0000313" key="2">
    <source>
        <dbReference type="Proteomes" id="UP000254807"/>
    </source>
</evidence>